<evidence type="ECO:0000313" key="1">
    <source>
        <dbReference type="EMBL" id="KKM69423.1"/>
    </source>
</evidence>
<reference evidence="1" key="1">
    <citation type="journal article" date="2015" name="Nature">
        <title>Complex archaea that bridge the gap between prokaryotes and eukaryotes.</title>
        <authorList>
            <person name="Spang A."/>
            <person name="Saw J.H."/>
            <person name="Jorgensen S.L."/>
            <person name="Zaremba-Niedzwiedzka K."/>
            <person name="Martijn J."/>
            <person name="Lind A.E."/>
            <person name="van Eijk R."/>
            <person name="Schleper C."/>
            <person name="Guy L."/>
            <person name="Ettema T.J."/>
        </authorList>
    </citation>
    <scope>NUCLEOTIDE SEQUENCE</scope>
</reference>
<name>A0A0F9JIM0_9ZZZZ</name>
<organism evidence="1">
    <name type="scientific">marine sediment metagenome</name>
    <dbReference type="NCBI Taxonomy" id="412755"/>
    <lineage>
        <taxon>unclassified sequences</taxon>
        <taxon>metagenomes</taxon>
        <taxon>ecological metagenomes</taxon>
    </lineage>
</organism>
<proteinExistence type="predicted"/>
<protein>
    <submittedName>
        <fullName evidence="1">Uncharacterized protein</fullName>
    </submittedName>
</protein>
<sequence length="84" mass="9758">MKLGEKTTIEKIEVDEVFTQVFKWRDRQQIEVEILVKLPGNTGARYLACDSHDSEGAVEDILKGYPQTKLYKLSEADQKLWKEE</sequence>
<accession>A0A0F9JIM0</accession>
<gene>
    <name evidence="1" type="ORF">LCGC14_1450990</name>
</gene>
<dbReference type="EMBL" id="LAZR01009996">
    <property type="protein sequence ID" value="KKM69423.1"/>
    <property type="molecule type" value="Genomic_DNA"/>
</dbReference>
<dbReference type="AlphaFoldDB" id="A0A0F9JIM0"/>
<comment type="caution">
    <text evidence="1">The sequence shown here is derived from an EMBL/GenBank/DDBJ whole genome shotgun (WGS) entry which is preliminary data.</text>
</comment>